<dbReference type="Proteomes" id="UP001143856">
    <property type="component" value="Unassembled WGS sequence"/>
</dbReference>
<name>A0ACC1PJ37_9PEZI</name>
<evidence type="ECO:0000313" key="1">
    <source>
        <dbReference type="EMBL" id="KAJ2993878.1"/>
    </source>
</evidence>
<proteinExistence type="predicted"/>
<evidence type="ECO:0000313" key="2">
    <source>
        <dbReference type="Proteomes" id="UP001143856"/>
    </source>
</evidence>
<comment type="caution">
    <text evidence="1">The sequence shown here is derived from an EMBL/GenBank/DDBJ whole genome shotgun (WGS) entry which is preliminary data.</text>
</comment>
<keyword evidence="2" id="KW-1185">Reference proteome</keyword>
<gene>
    <name evidence="1" type="ORF">NUW58_g1705</name>
</gene>
<reference evidence="1" key="1">
    <citation type="submission" date="2022-10" db="EMBL/GenBank/DDBJ databases">
        <title>Genome Sequence of Xylaria curta.</title>
        <authorList>
            <person name="Buettner E."/>
        </authorList>
    </citation>
    <scope>NUCLEOTIDE SEQUENCE</scope>
    <source>
        <strain evidence="1">Babe10</strain>
    </source>
</reference>
<dbReference type="EMBL" id="JAPDGR010000196">
    <property type="protein sequence ID" value="KAJ2993878.1"/>
    <property type="molecule type" value="Genomic_DNA"/>
</dbReference>
<organism evidence="1 2">
    <name type="scientific">Xylaria curta</name>
    <dbReference type="NCBI Taxonomy" id="42375"/>
    <lineage>
        <taxon>Eukaryota</taxon>
        <taxon>Fungi</taxon>
        <taxon>Dikarya</taxon>
        <taxon>Ascomycota</taxon>
        <taxon>Pezizomycotina</taxon>
        <taxon>Sordariomycetes</taxon>
        <taxon>Xylariomycetidae</taxon>
        <taxon>Xylariales</taxon>
        <taxon>Xylariaceae</taxon>
        <taxon>Xylaria</taxon>
    </lineage>
</organism>
<sequence length="274" mass="29188">MPALTTVFTASSWCSNRFAVFVDDSAPGTSIIPPSSGWVDPSFTKCIPTQYTSEYPTFSPGVCPAHMGIVHHQTGVRNGNTIYTATCCQRYLPFQRDSREPAIDDASGFSPVSTDSGYLCTSAITSPMAFLLDPNISTADVYTTLEPELWIEHDQVTVEWEPTDLGRLPARVASQYAVMMGITTPPATDDGATETAKTALSFTSTSTSARKSVTSVFWPTHSPPTSTSETVMPGPGPSTPGSETTVTPASDATPQALGNLTSLVFLLILFNLVV</sequence>
<accession>A0ACC1PJ37</accession>
<protein>
    <submittedName>
        <fullName evidence="1">Uncharacterized protein</fullName>
    </submittedName>
</protein>